<sequence>MDYGFGQVHATAATDIGLRRAVNEDAVLDAGTIFAVADGMGGHEAGDLASRLGIAALAELADTAGANSGSPRTLPHASDVLARVNAADESIRRAIGARGGTTLCALALVRMERNGGTWPVSGDHAPESSPGQGTHPAPATDVLRLPMPALGEPRYLPGTDEAFEAAHASTPPTPGPDEEPLSDPATADHPEPTTDVLPRTELEAALAEPAPVPPVAVTSAKVTPIPGAQAPDAPAPATTPTATTAPTGQVRLMLLNVGDSRGYRLRNGVLTQLTRDHSAVQELLDAGIINEAEARIHPQRNLITRALGAGGNAVPDTQFHNPRPGDRYLLCTDGLTGEVEHSAMEQILAHVPDRAAAVHQLIDAALASGGRDNISVIIIDVESP</sequence>
<accession>A0A5B0EET8</accession>
<evidence type="ECO:0000313" key="3">
    <source>
        <dbReference type="EMBL" id="KAA0977584.1"/>
    </source>
</evidence>
<organism evidence="3 4">
    <name type="scientific">Paeniglutamicibacter gangotriensis</name>
    <dbReference type="NCBI Taxonomy" id="254787"/>
    <lineage>
        <taxon>Bacteria</taxon>
        <taxon>Bacillati</taxon>
        <taxon>Actinomycetota</taxon>
        <taxon>Actinomycetes</taxon>
        <taxon>Micrococcales</taxon>
        <taxon>Micrococcaceae</taxon>
        <taxon>Paeniglutamicibacter</taxon>
    </lineage>
</organism>
<dbReference type="GO" id="GO:0004722">
    <property type="term" value="F:protein serine/threonine phosphatase activity"/>
    <property type="evidence" value="ECO:0007669"/>
    <property type="project" value="InterPro"/>
</dbReference>
<name>A0A5B0EET8_9MICC</name>
<gene>
    <name evidence="3" type="ORF">FQ154_07655</name>
</gene>
<evidence type="ECO:0000259" key="2">
    <source>
        <dbReference type="PROSITE" id="PS51746"/>
    </source>
</evidence>
<dbReference type="RefSeq" id="WP_149619260.1">
    <property type="nucleotide sequence ID" value="NZ_VOBL01000006.1"/>
</dbReference>
<dbReference type="SUPFAM" id="SSF81606">
    <property type="entry name" value="PP2C-like"/>
    <property type="match status" value="2"/>
</dbReference>
<feature type="domain" description="PPM-type phosphatase" evidence="2">
    <location>
        <begin position="9"/>
        <end position="381"/>
    </location>
</feature>
<evidence type="ECO:0000256" key="1">
    <source>
        <dbReference type="SAM" id="MobiDB-lite"/>
    </source>
</evidence>
<comment type="caution">
    <text evidence="3">The sequence shown here is derived from an EMBL/GenBank/DDBJ whole genome shotgun (WGS) entry which is preliminary data.</text>
</comment>
<feature type="region of interest" description="Disordered" evidence="1">
    <location>
        <begin position="224"/>
        <end position="246"/>
    </location>
</feature>
<dbReference type="InterPro" id="IPR036457">
    <property type="entry name" value="PPM-type-like_dom_sf"/>
</dbReference>
<feature type="compositionally biased region" description="Basic and acidic residues" evidence="1">
    <location>
        <begin position="186"/>
        <end position="195"/>
    </location>
</feature>
<dbReference type="OrthoDB" id="9801841at2"/>
<dbReference type="PROSITE" id="PS51746">
    <property type="entry name" value="PPM_2"/>
    <property type="match status" value="1"/>
</dbReference>
<dbReference type="InterPro" id="IPR001932">
    <property type="entry name" value="PPM-type_phosphatase-like_dom"/>
</dbReference>
<reference evidence="3 4" key="1">
    <citation type="submission" date="2019-07" db="EMBL/GenBank/DDBJ databases">
        <title>Analysis of the biochemical properties, biological activity and biotechnological potential of siderophores and biosurfactants produced by Antarctic psychrotolerant bacteria.</title>
        <authorList>
            <person name="Styczynski M."/>
            <person name="Krucon T."/>
            <person name="Decewicz P."/>
            <person name="Dziewit L."/>
        </authorList>
    </citation>
    <scope>NUCLEOTIDE SEQUENCE [LARGE SCALE GENOMIC DNA]</scope>
    <source>
        <strain evidence="3 4">ANT_H27</strain>
    </source>
</reference>
<dbReference type="SMART" id="SM00332">
    <property type="entry name" value="PP2Cc"/>
    <property type="match status" value="1"/>
</dbReference>
<dbReference type="EMBL" id="VOBL01000006">
    <property type="protein sequence ID" value="KAA0977584.1"/>
    <property type="molecule type" value="Genomic_DNA"/>
</dbReference>
<dbReference type="Proteomes" id="UP000323856">
    <property type="component" value="Unassembled WGS sequence"/>
</dbReference>
<proteinExistence type="predicted"/>
<protein>
    <recommendedName>
        <fullName evidence="2">PPM-type phosphatase domain-containing protein</fullName>
    </recommendedName>
</protein>
<dbReference type="InterPro" id="IPR015655">
    <property type="entry name" value="PP2C"/>
</dbReference>
<dbReference type="PANTHER" id="PTHR47992">
    <property type="entry name" value="PROTEIN PHOSPHATASE"/>
    <property type="match status" value="1"/>
</dbReference>
<dbReference type="Gene3D" id="3.60.40.10">
    <property type="entry name" value="PPM-type phosphatase domain"/>
    <property type="match status" value="2"/>
</dbReference>
<dbReference type="SMART" id="SM00331">
    <property type="entry name" value="PP2C_SIG"/>
    <property type="match status" value="1"/>
</dbReference>
<feature type="region of interest" description="Disordered" evidence="1">
    <location>
        <begin position="165"/>
        <end position="195"/>
    </location>
</feature>
<dbReference type="CDD" id="cd00143">
    <property type="entry name" value="PP2Cc"/>
    <property type="match status" value="1"/>
</dbReference>
<feature type="region of interest" description="Disordered" evidence="1">
    <location>
        <begin position="117"/>
        <end position="141"/>
    </location>
</feature>
<dbReference type="AlphaFoldDB" id="A0A5B0EET8"/>
<evidence type="ECO:0000313" key="4">
    <source>
        <dbReference type="Proteomes" id="UP000323856"/>
    </source>
</evidence>